<dbReference type="Proteomes" id="UP000485058">
    <property type="component" value="Unassembled WGS sequence"/>
</dbReference>
<dbReference type="AlphaFoldDB" id="A0A6A0AEH3"/>
<dbReference type="EMBL" id="BLLF01005282">
    <property type="protein sequence ID" value="GFH31002.1"/>
    <property type="molecule type" value="Genomic_DNA"/>
</dbReference>
<sequence>MGAKSGDMDQPKALIGRMDMETEQFDLETENTQAYVAITQRIANRLEGSYKYD</sequence>
<organism evidence="1 2">
    <name type="scientific">Haematococcus lacustris</name>
    <name type="common">Green alga</name>
    <name type="synonym">Haematococcus pluvialis</name>
    <dbReference type="NCBI Taxonomy" id="44745"/>
    <lineage>
        <taxon>Eukaryota</taxon>
        <taxon>Viridiplantae</taxon>
        <taxon>Chlorophyta</taxon>
        <taxon>core chlorophytes</taxon>
        <taxon>Chlorophyceae</taxon>
        <taxon>CS clade</taxon>
        <taxon>Chlamydomonadales</taxon>
        <taxon>Haematococcaceae</taxon>
        <taxon>Haematococcus</taxon>
    </lineage>
</organism>
<evidence type="ECO:0000313" key="2">
    <source>
        <dbReference type="Proteomes" id="UP000485058"/>
    </source>
</evidence>
<reference evidence="1 2" key="1">
    <citation type="submission" date="2020-02" db="EMBL/GenBank/DDBJ databases">
        <title>Draft genome sequence of Haematococcus lacustris strain NIES-144.</title>
        <authorList>
            <person name="Morimoto D."/>
            <person name="Nakagawa S."/>
            <person name="Yoshida T."/>
            <person name="Sawayama S."/>
        </authorList>
    </citation>
    <scope>NUCLEOTIDE SEQUENCE [LARGE SCALE GENOMIC DNA]</scope>
    <source>
        <strain evidence="1 2">NIES-144</strain>
    </source>
</reference>
<protein>
    <submittedName>
        <fullName evidence="1">Uncharacterized protein</fullName>
    </submittedName>
</protein>
<evidence type="ECO:0000313" key="1">
    <source>
        <dbReference type="EMBL" id="GFH31002.1"/>
    </source>
</evidence>
<feature type="non-terminal residue" evidence="1">
    <location>
        <position position="53"/>
    </location>
</feature>
<accession>A0A6A0AEH3</accession>
<name>A0A6A0AEH3_HAELA</name>
<keyword evidence="2" id="KW-1185">Reference proteome</keyword>
<comment type="caution">
    <text evidence="1">The sequence shown here is derived from an EMBL/GenBank/DDBJ whole genome shotgun (WGS) entry which is preliminary data.</text>
</comment>
<feature type="non-terminal residue" evidence="1">
    <location>
        <position position="1"/>
    </location>
</feature>
<proteinExistence type="predicted"/>
<gene>
    <name evidence="1" type="ORF">HaLaN_29946</name>
</gene>